<dbReference type="SUPFAM" id="SSF56176">
    <property type="entry name" value="FAD-binding/transporter-associated domain-like"/>
    <property type="match status" value="1"/>
</dbReference>
<proteinExistence type="predicted"/>
<evidence type="ECO:0000259" key="6">
    <source>
        <dbReference type="PROSITE" id="PS51387"/>
    </source>
</evidence>
<name>A0A6A6NP42_9PEZI</name>
<organism evidence="7 8">
    <name type="scientific">Lineolata rhizophorae</name>
    <dbReference type="NCBI Taxonomy" id="578093"/>
    <lineage>
        <taxon>Eukaryota</taxon>
        <taxon>Fungi</taxon>
        <taxon>Dikarya</taxon>
        <taxon>Ascomycota</taxon>
        <taxon>Pezizomycotina</taxon>
        <taxon>Dothideomycetes</taxon>
        <taxon>Dothideomycetes incertae sedis</taxon>
        <taxon>Lineolatales</taxon>
        <taxon>Lineolataceae</taxon>
        <taxon>Lineolata</taxon>
    </lineage>
</organism>
<dbReference type="EC" id="1.3.1.72" evidence="2"/>
<dbReference type="Gene3D" id="3.30.465.10">
    <property type="match status" value="1"/>
</dbReference>
<dbReference type="GO" id="GO:0050614">
    <property type="term" value="F:Delta24-sterol reductase activity"/>
    <property type="evidence" value="ECO:0007669"/>
    <property type="project" value="UniProtKB-EC"/>
</dbReference>
<dbReference type="PANTHER" id="PTHR10801">
    <property type="entry name" value="24-DEHYDROCHOLESTEROL REDUCTASE"/>
    <property type="match status" value="1"/>
</dbReference>
<dbReference type="FunFam" id="3.30.465.10:FF:000031">
    <property type="entry name" value="FAD binding domain protein"/>
    <property type="match status" value="1"/>
</dbReference>
<dbReference type="OrthoDB" id="415825at2759"/>
<dbReference type="GO" id="GO:0071949">
    <property type="term" value="F:FAD binding"/>
    <property type="evidence" value="ECO:0007669"/>
    <property type="project" value="InterPro"/>
</dbReference>
<keyword evidence="3" id="KW-0812">Transmembrane</keyword>
<comment type="subcellular location">
    <subcellularLocation>
        <location evidence="1">Membrane</location>
        <topology evidence="1">Single-pass membrane protein</topology>
    </subcellularLocation>
</comment>
<dbReference type="InterPro" id="IPR036318">
    <property type="entry name" value="FAD-bd_PCMH-like_sf"/>
</dbReference>
<evidence type="ECO:0000313" key="8">
    <source>
        <dbReference type="Proteomes" id="UP000799766"/>
    </source>
</evidence>
<keyword evidence="8" id="KW-1185">Reference proteome</keyword>
<dbReference type="GO" id="GO:0016020">
    <property type="term" value="C:membrane"/>
    <property type="evidence" value="ECO:0007669"/>
    <property type="project" value="UniProtKB-SubCell"/>
</dbReference>
<dbReference type="InterPro" id="IPR040165">
    <property type="entry name" value="Diminuto-like"/>
</dbReference>
<dbReference type="GO" id="GO:0005737">
    <property type="term" value="C:cytoplasm"/>
    <property type="evidence" value="ECO:0007669"/>
    <property type="project" value="TreeGrafter"/>
</dbReference>
<evidence type="ECO:0000256" key="3">
    <source>
        <dbReference type="ARBA" id="ARBA00022692"/>
    </source>
</evidence>
<dbReference type="InterPro" id="IPR016169">
    <property type="entry name" value="FAD-bd_PCMH_sub2"/>
</dbReference>
<dbReference type="AlphaFoldDB" id="A0A6A6NP42"/>
<dbReference type="PANTHER" id="PTHR10801:SF10">
    <property type="entry name" value="FAD BINDING DOMAIN PROTEIN (AFU_ORTHOLOGUE AFUA_6G14300)"/>
    <property type="match status" value="1"/>
</dbReference>
<gene>
    <name evidence="7" type="ORF">BDY21DRAFT_327626</name>
</gene>
<protein>
    <recommendedName>
        <fullName evidence="2">Delta(24)-sterol reductase</fullName>
        <ecNumber evidence="2">1.3.1.72</ecNumber>
    </recommendedName>
</protein>
<dbReference type="GO" id="GO:0000246">
    <property type="term" value="F:Delta24(24-1) sterol reductase activity"/>
    <property type="evidence" value="ECO:0007669"/>
    <property type="project" value="TreeGrafter"/>
</dbReference>
<dbReference type="GO" id="GO:0008202">
    <property type="term" value="P:steroid metabolic process"/>
    <property type="evidence" value="ECO:0007669"/>
    <property type="project" value="TreeGrafter"/>
</dbReference>
<evidence type="ECO:0000256" key="5">
    <source>
        <dbReference type="ARBA" id="ARBA00023136"/>
    </source>
</evidence>
<dbReference type="Pfam" id="PF01565">
    <property type="entry name" value="FAD_binding_4"/>
    <property type="match status" value="1"/>
</dbReference>
<accession>A0A6A6NP42</accession>
<reference evidence="7" key="1">
    <citation type="journal article" date="2020" name="Stud. Mycol.">
        <title>101 Dothideomycetes genomes: a test case for predicting lifestyles and emergence of pathogens.</title>
        <authorList>
            <person name="Haridas S."/>
            <person name="Albert R."/>
            <person name="Binder M."/>
            <person name="Bloem J."/>
            <person name="Labutti K."/>
            <person name="Salamov A."/>
            <person name="Andreopoulos B."/>
            <person name="Baker S."/>
            <person name="Barry K."/>
            <person name="Bills G."/>
            <person name="Bluhm B."/>
            <person name="Cannon C."/>
            <person name="Castanera R."/>
            <person name="Culley D."/>
            <person name="Daum C."/>
            <person name="Ezra D."/>
            <person name="Gonzalez J."/>
            <person name="Henrissat B."/>
            <person name="Kuo A."/>
            <person name="Liang C."/>
            <person name="Lipzen A."/>
            <person name="Lutzoni F."/>
            <person name="Magnuson J."/>
            <person name="Mondo S."/>
            <person name="Nolan M."/>
            <person name="Ohm R."/>
            <person name="Pangilinan J."/>
            <person name="Park H.-J."/>
            <person name="Ramirez L."/>
            <person name="Alfaro M."/>
            <person name="Sun H."/>
            <person name="Tritt A."/>
            <person name="Yoshinaga Y."/>
            <person name="Zwiers L.-H."/>
            <person name="Turgeon B."/>
            <person name="Goodwin S."/>
            <person name="Spatafora J."/>
            <person name="Crous P."/>
            <person name="Grigoriev I."/>
        </authorList>
    </citation>
    <scope>NUCLEOTIDE SEQUENCE</scope>
    <source>
        <strain evidence="7">ATCC 16933</strain>
    </source>
</reference>
<evidence type="ECO:0000256" key="1">
    <source>
        <dbReference type="ARBA" id="ARBA00004167"/>
    </source>
</evidence>
<feature type="domain" description="FAD-binding PCMH-type" evidence="6">
    <location>
        <begin position="1"/>
        <end position="165"/>
    </location>
</feature>
<keyword evidence="4" id="KW-1133">Transmembrane helix</keyword>
<dbReference type="InterPro" id="IPR016166">
    <property type="entry name" value="FAD-bd_PCMH"/>
</dbReference>
<sequence length="508" mass="57206">MERHRKAVSIIASTVRQFFERNEAFRIAHGSSNTTRPSKKGHTVDISQLKNVLRVDTDNRTALVEPNVPMDRLVESTLKHGLVPPVVMEFPGITAGGGYAGTAGESSSFKYGFFDRTVNSVEMVLANGDVINASRSQNADLFTGAAGAVGTLGITTLLELQLIKAKKYVKATYSPTGSVRETVQSIFKETLNPTNDYVDGILFSKDHGAVITGQMTDDKPESLQVQTFSHPFDPWFYLHVQNKTQRQTEPVTEFIPLAEYLFRYDRGGFWVGASAFSYFRFPFNRYTRWFLDDFLHTRMLYQALHASGESSRYIVQDMALPYSTAEGFIDYTSSAFGIWPLWLCPLQQTPPPTFHPHTGGETAAAAAAPNGAAPRPMLNVGLWGFGPAEPDAFVAANRALERRLRDFGGMKWLYAHTYYAEDEFWRQYDRGWYEGLRRKYHATTLPSVHQKVRIDVEADRRERAESWGRWARSFWPVGGLWGIKKAIASGDYLLARNSTWKWKSGSGK</sequence>
<evidence type="ECO:0000256" key="4">
    <source>
        <dbReference type="ARBA" id="ARBA00022989"/>
    </source>
</evidence>
<dbReference type="PROSITE" id="PS51387">
    <property type="entry name" value="FAD_PCMH"/>
    <property type="match status" value="1"/>
</dbReference>
<dbReference type="InterPro" id="IPR006094">
    <property type="entry name" value="Oxid_FAD_bind_N"/>
</dbReference>
<evidence type="ECO:0000256" key="2">
    <source>
        <dbReference type="ARBA" id="ARBA00012405"/>
    </source>
</evidence>
<dbReference type="EMBL" id="MU001697">
    <property type="protein sequence ID" value="KAF2453448.1"/>
    <property type="molecule type" value="Genomic_DNA"/>
</dbReference>
<keyword evidence="5" id="KW-0472">Membrane</keyword>
<dbReference type="Proteomes" id="UP000799766">
    <property type="component" value="Unassembled WGS sequence"/>
</dbReference>
<evidence type="ECO:0000313" key="7">
    <source>
        <dbReference type="EMBL" id="KAF2453448.1"/>
    </source>
</evidence>